<accession>A0A1V4QGG5</accession>
<evidence type="ECO:0000313" key="1">
    <source>
        <dbReference type="EMBL" id="OPX18101.1"/>
    </source>
</evidence>
<proteinExistence type="predicted"/>
<evidence type="ECO:0000313" key="2">
    <source>
        <dbReference type="Proteomes" id="UP000191663"/>
    </source>
</evidence>
<protein>
    <submittedName>
        <fullName evidence="1">Uncharacterized protein</fullName>
    </submittedName>
</protein>
<dbReference type="EMBL" id="MUKB01000040">
    <property type="protein sequence ID" value="OPX18101.1"/>
    <property type="molecule type" value="Genomic_DNA"/>
</dbReference>
<feature type="non-terminal residue" evidence="1">
    <location>
        <position position="149"/>
    </location>
</feature>
<dbReference type="SUPFAM" id="SSF89372">
    <property type="entry name" value="Fucose-specific lectin"/>
    <property type="match status" value="1"/>
</dbReference>
<dbReference type="Gene3D" id="2.120.10.70">
    <property type="entry name" value="Fucose-specific lectin"/>
    <property type="match status" value="1"/>
</dbReference>
<organism evidence="1 2">
    <name type="scientific">candidate division WOR-3 bacterium 4484_100</name>
    <dbReference type="NCBI Taxonomy" id="1936077"/>
    <lineage>
        <taxon>Bacteria</taxon>
        <taxon>Bacteria division WOR-3</taxon>
    </lineage>
</organism>
<gene>
    <name evidence="1" type="ORF">BXT86_02915</name>
</gene>
<name>A0A1V4QGG5_UNCW3</name>
<reference evidence="2" key="1">
    <citation type="submission" date="2017-01" db="EMBL/GenBank/DDBJ databases">
        <title>Novel pathways for hydrocarbon cycling and metabolic interdependencies in hydrothermal sediment communities.</title>
        <authorList>
            <person name="Dombrowski N."/>
            <person name="Seitz K."/>
            <person name="Teske A."/>
            <person name="Baker B."/>
        </authorList>
    </citation>
    <scope>NUCLEOTIDE SEQUENCE [LARGE SCALE GENOMIC DNA]</scope>
</reference>
<comment type="caution">
    <text evidence="1">The sequence shown here is derived from an EMBL/GenBank/DDBJ whole genome shotgun (WGS) entry which is preliminary data.</text>
</comment>
<sequence length="149" mass="17000">MLMIFVLISWHYYLVDPYGGASDIAFDNSGNPHLFYYSADLGQVLHAWWDGANFEKEVIATGLQYYNGGPAAVFDDQNRIHLAYFTSDEHLGYGFYDGTWHFEVADTTTKTGNFVNIALDQNNQPHITHRHSLNIFYGYLRYTKKVSGG</sequence>
<dbReference type="AlphaFoldDB" id="A0A1V4QGG5"/>
<dbReference type="Proteomes" id="UP000191663">
    <property type="component" value="Unassembled WGS sequence"/>
</dbReference>